<accession>A0ABV2UDA2</accession>
<keyword evidence="2" id="KW-1185">Reference proteome</keyword>
<protein>
    <submittedName>
        <fullName evidence="1">Immunity 49 family protein</fullName>
    </submittedName>
</protein>
<name>A0ABV2UDA2_9ACTN</name>
<evidence type="ECO:0000313" key="2">
    <source>
        <dbReference type="Proteomes" id="UP001550044"/>
    </source>
</evidence>
<organism evidence="1 2">
    <name type="scientific">Streptomyces sp. 900116325</name>
    <dbReference type="NCBI Taxonomy" id="3154295"/>
    <lineage>
        <taxon>Bacteria</taxon>
        <taxon>Bacillati</taxon>
        <taxon>Actinomycetota</taxon>
        <taxon>Actinomycetes</taxon>
        <taxon>Kitasatosporales</taxon>
        <taxon>Streptomycetaceae</taxon>
        <taxon>Streptomyces</taxon>
    </lineage>
</organism>
<dbReference type="RefSeq" id="WP_356498961.1">
    <property type="nucleotide sequence ID" value="NZ_JBEXIP010000021.1"/>
</dbReference>
<dbReference type="InterPro" id="IPR029074">
    <property type="entry name" value="Imm49"/>
</dbReference>
<reference evidence="1 2" key="1">
    <citation type="submission" date="2024-06" db="EMBL/GenBank/DDBJ databases">
        <title>The Natural Products Discovery Center: Release of the First 8490 Sequenced Strains for Exploring Actinobacteria Biosynthetic Diversity.</title>
        <authorList>
            <person name="Kalkreuter E."/>
            <person name="Kautsar S.A."/>
            <person name="Yang D."/>
            <person name="Bader C.D."/>
            <person name="Teijaro C.N."/>
            <person name="Fluegel L."/>
            <person name="Davis C.M."/>
            <person name="Simpson J.R."/>
            <person name="Lauterbach L."/>
            <person name="Steele A.D."/>
            <person name="Gui C."/>
            <person name="Meng S."/>
            <person name="Li G."/>
            <person name="Viehrig K."/>
            <person name="Ye F."/>
            <person name="Su P."/>
            <person name="Kiefer A.F."/>
            <person name="Nichols A."/>
            <person name="Cepeda A.J."/>
            <person name="Yan W."/>
            <person name="Fan B."/>
            <person name="Jiang Y."/>
            <person name="Adhikari A."/>
            <person name="Zheng C.-J."/>
            <person name="Schuster L."/>
            <person name="Cowan T.M."/>
            <person name="Smanski M.J."/>
            <person name="Chevrette M.G."/>
            <person name="De Carvalho L.P.S."/>
            <person name="Shen B."/>
        </authorList>
    </citation>
    <scope>NUCLEOTIDE SEQUENCE [LARGE SCALE GENOMIC DNA]</scope>
    <source>
        <strain evidence="1 2">NPDC005137</strain>
    </source>
</reference>
<proteinExistence type="predicted"/>
<dbReference type="Proteomes" id="UP001550044">
    <property type="component" value="Unassembled WGS sequence"/>
</dbReference>
<dbReference type="EMBL" id="JBEXIP010000021">
    <property type="protein sequence ID" value="MET8435820.1"/>
    <property type="molecule type" value="Genomic_DNA"/>
</dbReference>
<evidence type="ECO:0000313" key="1">
    <source>
        <dbReference type="EMBL" id="MET8435820.1"/>
    </source>
</evidence>
<gene>
    <name evidence="1" type="ORF">ABZV61_24130</name>
</gene>
<dbReference type="Pfam" id="PF15575">
    <property type="entry name" value="Imm49"/>
    <property type="match status" value="1"/>
</dbReference>
<sequence length="272" mass="30363">MADGIAVLDETASWVLERLEQSDIARSQALNAMLTLAKSRCATDPQVTKFATWEAWVTAMQVGSALFAAATTTEDGVSCRIREETRNLPATGPQTHVNAGTWITSFYLAVICREKERLAELAQVPVSFLRESGAVFDEYIYAWVETLQSFWFSREDTWDKLVTAVDGTSPEATQYADSELMLKILYPPIILFYRYLSRDAGQFGEALTDALKWHKEYWSADEDRSTNSDGLVALGTLAIACLARDAGMPIEVESEYLPKELLEFGWVGEIDT</sequence>
<comment type="caution">
    <text evidence="1">The sequence shown here is derived from an EMBL/GenBank/DDBJ whole genome shotgun (WGS) entry which is preliminary data.</text>
</comment>